<proteinExistence type="predicted"/>
<dbReference type="EMBL" id="NMPZ01000021">
    <property type="protein sequence ID" value="OXL43207.1"/>
    <property type="molecule type" value="Genomic_DNA"/>
</dbReference>
<protein>
    <submittedName>
        <fullName evidence="1">Grasp-with-spasm system SPASM domain peptide maturase</fullName>
    </submittedName>
</protein>
<comment type="caution">
    <text evidence="1">The sequence shown here is derived from an EMBL/GenBank/DDBJ whole genome shotgun (WGS) entry which is preliminary data.</text>
</comment>
<reference evidence="1 2" key="1">
    <citation type="submission" date="2017-07" db="EMBL/GenBank/DDBJ databases">
        <title>Draft genome sequence of Prevotella copri isolated from the gut of healthy adult Indian.</title>
        <authorList>
            <person name="Das B."/>
            <person name="Bag S."/>
            <person name="Ghosh T.S."/>
        </authorList>
    </citation>
    <scope>NUCLEOTIDE SEQUENCE [LARGE SCALE GENOMIC DNA]</scope>
    <source>
        <strain evidence="1 2">Indica</strain>
    </source>
</reference>
<dbReference type="Proteomes" id="UP000215155">
    <property type="component" value="Unassembled WGS sequence"/>
</dbReference>
<gene>
    <name evidence="1" type="primary">gwsS</name>
    <name evidence="1" type="ORF">CFT61_12165</name>
</gene>
<dbReference type="RefSeq" id="WP_089544686.1">
    <property type="nucleotide sequence ID" value="NZ_NMPZ01000021.1"/>
</dbReference>
<evidence type="ECO:0000313" key="1">
    <source>
        <dbReference type="EMBL" id="OXL43207.1"/>
    </source>
</evidence>
<accession>A0AA91TI09</accession>
<dbReference type="NCBIfam" id="TIGR04193">
    <property type="entry name" value="SPASM_w_grasp"/>
    <property type="match status" value="1"/>
</dbReference>
<dbReference type="AlphaFoldDB" id="A0AA91TI09"/>
<sequence length="350" mass="40777">MKYNKNLYFIVSSSCQMTKGYSKTLLQDFSRKSWEYIPNDYYMITKLLDRHQIGEIAEKISDSSMGNFEKYINFMIDKEYAFLTKDISLFPPKCHVVHDSLFPINDAIVEFNPIVSNMEEMYSYLKELNSMQCPYLQIRFSPSSNYPYIVDVVNRICTMDFECVDIHIADSHKTPMQAWNKLILKNAAVSRVYLYNQPQSKVFPFNVKPSGNENLLMGEIIAIKHPLDAKHCGKISKYTMQFFNEELYEVSKCYNSCLYKKIAINESGSVKNCLALDKEYDVSNGLAEIVYSKEFRQCWSIKKDNIKVCKDCELRYNCIDCRAGHQVDNGSKPVGCNYDPYKLIWNDEHK</sequence>
<evidence type="ECO:0000313" key="2">
    <source>
        <dbReference type="Proteomes" id="UP000215155"/>
    </source>
</evidence>
<dbReference type="InterPro" id="IPR026497">
    <property type="entry name" value="GRASP-with-SPASM"/>
</dbReference>
<name>A0AA91TI09_9BACT</name>
<organism evidence="1 2">
    <name type="scientific">Segatella copri</name>
    <dbReference type="NCBI Taxonomy" id="165179"/>
    <lineage>
        <taxon>Bacteria</taxon>
        <taxon>Pseudomonadati</taxon>
        <taxon>Bacteroidota</taxon>
        <taxon>Bacteroidia</taxon>
        <taxon>Bacteroidales</taxon>
        <taxon>Prevotellaceae</taxon>
        <taxon>Segatella</taxon>
    </lineage>
</organism>